<dbReference type="Pfam" id="PF20231">
    <property type="entry name" value="DUF6589"/>
    <property type="match status" value="1"/>
</dbReference>
<proteinExistence type="predicted"/>
<dbReference type="EMBL" id="AYKW01000068">
    <property type="protein sequence ID" value="PIL23294.1"/>
    <property type="molecule type" value="Genomic_DNA"/>
</dbReference>
<accession>A0A2G8RP42</accession>
<evidence type="ECO:0000313" key="3">
    <source>
        <dbReference type="Proteomes" id="UP000230002"/>
    </source>
</evidence>
<protein>
    <recommendedName>
        <fullName evidence="1">DUF6589 domain-containing protein</fullName>
    </recommendedName>
</protein>
<gene>
    <name evidence="2" type="ORF">GSI_14604</name>
</gene>
<name>A0A2G8RP42_9APHY</name>
<evidence type="ECO:0000259" key="1">
    <source>
        <dbReference type="Pfam" id="PF20231"/>
    </source>
</evidence>
<comment type="caution">
    <text evidence="2">The sequence shown here is derived from an EMBL/GenBank/DDBJ whole genome shotgun (WGS) entry which is preliminary data.</text>
</comment>
<evidence type="ECO:0000313" key="2">
    <source>
        <dbReference type="EMBL" id="PIL23294.1"/>
    </source>
</evidence>
<reference evidence="2 3" key="1">
    <citation type="journal article" date="2015" name="Sci. Rep.">
        <title>Chromosome-level genome map provides insights into diverse defense mechanisms in the medicinal fungus Ganoderma sinense.</title>
        <authorList>
            <person name="Zhu Y."/>
            <person name="Xu J."/>
            <person name="Sun C."/>
            <person name="Zhou S."/>
            <person name="Xu H."/>
            <person name="Nelson D.R."/>
            <person name="Qian J."/>
            <person name="Song J."/>
            <person name="Luo H."/>
            <person name="Xiang L."/>
            <person name="Li Y."/>
            <person name="Xu Z."/>
            <person name="Ji A."/>
            <person name="Wang L."/>
            <person name="Lu S."/>
            <person name="Hayward A."/>
            <person name="Sun W."/>
            <person name="Li X."/>
            <person name="Schwartz D.C."/>
            <person name="Wang Y."/>
            <person name="Chen S."/>
        </authorList>
    </citation>
    <scope>NUCLEOTIDE SEQUENCE [LARGE SCALE GENOMIC DNA]</scope>
    <source>
        <strain evidence="2 3">ZZ0214-1</strain>
    </source>
</reference>
<sequence length="697" mass="78567">MSMDEHRLRYLFQVLSELQNANVCLSELVSAVLVHKQFNGPNDRLLQDLVCNSQDVLSAFHEHPATSVATREWAHKQMIKHYTGAVRNLADVDQGWHFGAMHATPEQVRDFRLEDMAVSMRRSGPELWDLVFSLLGGQGSPVNESSCLVLDVDDAQYWIDDEDIEQILGSAGRSDGRGEKRRRDHAGLVQIKAVVVLSIFMHAMDQQCNALQSTMGIFLHSCNAPEKLAKVLSRMGISTSLSSTHRAITSLSQQSHGDIEALGRTLLTSHAFDNFDAQIKTLISTIDKQHDGLLHLTSGTLLRLAHATLDDLRCSDILWDRLELNIHASDPRPFDPRTTMVKLCSLHPEADASLPPSGLTRRGRFRAWFFTRTLLEHGPPSLKSLLNFLPNPEFVDAIPLSKLYQTPLRAMNINQSTVSGNIEALLNMFEQAGLGNPFDSGNTNSMRVDPTEFAILVHGDLGTCERVLSGLRRRSQEWNPYDRLQPVVFISGLFHLKMAAADAIWRALVSPKGARVDDTSFMKLAGELRPNESSRLVNNAKFCQQHELISHVGILLQLDAWRVEIKKRFGHATLEEWAATKPKLGDIQEVAEALALRYVEGEDVDLYAEGRRPESTRDRIQENTMRTLNYLFLYEELSYAMNAGDIGRIETLFPPWIQLFRATGKHKYSHQMLRFAHALYFVYPEGLRCVLSARWST</sequence>
<dbReference type="InterPro" id="IPR046496">
    <property type="entry name" value="DUF6589"/>
</dbReference>
<dbReference type="STRING" id="1077348.A0A2G8RP42"/>
<dbReference type="AlphaFoldDB" id="A0A2G8RP42"/>
<dbReference type="Proteomes" id="UP000230002">
    <property type="component" value="Unassembled WGS sequence"/>
</dbReference>
<organism evidence="2 3">
    <name type="scientific">Ganoderma sinense ZZ0214-1</name>
    <dbReference type="NCBI Taxonomy" id="1077348"/>
    <lineage>
        <taxon>Eukaryota</taxon>
        <taxon>Fungi</taxon>
        <taxon>Dikarya</taxon>
        <taxon>Basidiomycota</taxon>
        <taxon>Agaricomycotina</taxon>
        <taxon>Agaricomycetes</taxon>
        <taxon>Polyporales</taxon>
        <taxon>Polyporaceae</taxon>
        <taxon>Ganoderma</taxon>
    </lineage>
</organism>
<keyword evidence="3" id="KW-1185">Reference proteome</keyword>
<feature type="domain" description="DUF6589" evidence="1">
    <location>
        <begin position="352"/>
        <end position="695"/>
    </location>
</feature>
<dbReference type="OrthoDB" id="4743193at2759"/>